<evidence type="ECO:0000256" key="1">
    <source>
        <dbReference type="ARBA" id="ARBA00022527"/>
    </source>
</evidence>
<keyword evidence="1" id="KW-0418">Kinase</keyword>
<dbReference type="AlphaFoldDB" id="A0A7Z0J8T7"/>
<dbReference type="SUPFAM" id="SSF55874">
    <property type="entry name" value="ATPase domain of HSP90 chaperone/DNA topoisomerase II/histidine kinase"/>
    <property type="match status" value="1"/>
</dbReference>
<dbReference type="EMBL" id="JACCFS010000001">
    <property type="protein sequence ID" value="NYJ32640.1"/>
    <property type="molecule type" value="Genomic_DNA"/>
</dbReference>
<dbReference type="Pfam" id="PF13581">
    <property type="entry name" value="HATPase_c_2"/>
    <property type="match status" value="1"/>
</dbReference>
<dbReference type="Gene3D" id="3.30.565.10">
    <property type="entry name" value="Histidine kinase-like ATPase, C-terminal domain"/>
    <property type="match status" value="1"/>
</dbReference>
<feature type="domain" description="Histidine kinase/HSP90-like ATPase" evidence="2">
    <location>
        <begin position="24"/>
        <end position="143"/>
    </location>
</feature>
<evidence type="ECO:0000313" key="4">
    <source>
        <dbReference type="Proteomes" id="UP000572051"/>
    </source>
</evidence>
<protein>
    <submittedName>
        <fullName evidence="3">Anti-sigma regulatory factor (Ser/Thr protein kinase)</fullName>
    </submittedName>
</protein>
<keyword evidence="1" id="KW-0808">Transferase</keyword>
<proteinExistence type="predicted"/>
<accession>A0A7Z0J8T7</accession>
<reference evidence="3 4" key="1">
    <citation type="submission" date="2020-07" db="EMBL/GenBank/DDBJ databases">
        <title>Sequencing the genomes of 1000 actinobacteria strains.</title>
        <authorList>
            <person name="Klenk H.-P."/>
        </authorList>
    </citation>
    <scope>NUCLEOTIDE SEQUENCE [LARGE SCALE GENOMIC DNA]</scope>
    <source>
        <strain evidence="3 4">DSM 44442</strain>
    </source>
</reference>
<name>A0A7Z0J8T7_9ACTN</name>
<dbReference type="InterPro" id="IPR003594">
    <property type="entry name" value="HATPase_dom"/>
</dbReference>
<evidence type="ECO:0000313" key="3">
    <source>
        <dbReference type="EMBL" id="NYJ32640.1"/>
    </source>
</evidence>
<dbReference type="InterPro" id="IPR036890">
    <property type="entry name" value="HATPase_C_sf"/>
</dbReference>
<dbReference type="PANTHER" id="PTHR35526:SF3">
    <property type="entry name" value="ANTI-SIGMA-F FACTOR RSBW"/>
    <property type="match status" value="1"/>
</dbReference>
<keyword evidence="4" id="KW-1185">Reference proteome</keyword>
<keyword evidence="1" id="KW-0723">Serine/threonine-protein kinase</keyword>
<comment type="caution">
    <text evidence="3">The sequence shown here is derived from an EMBL/GenBank/DDBJ whole genome shotgun (WGS) entry which is preliminary data.</text>
</comment>
<evidence type="ECO:0000259" key="2">
    <source>
        <dbReference type="Pfam" id="PF13581"/>
    </source>
</evidence>
<dbReference type="InterPro" id="IPR050267">
    <property type="entry name" value="Anti-sigma-factor_SerPK"/>
</dbReference>
<organism evidence="3 4">
    <name type="scientific">Nocardiopsis aegyptia</name>
    <dbReference type="NCBI Taxonomy" id="220378"/>
    <lineage>
        <taxon>Bacteria</taxon>
        <taxon>Bacillati</taxon>
        <taxon>Actinomycetota</taxon>
        <taxon>Actinomycetes</taxon>
        <taxon>Streptosporangiales</taxon>
        <taxon>Nocardiopsidaceae</taxon>
        <taxon>Nocardiopsis</taxon>
    </lineage>
</organism>
<gene>
    <name evidence="3" type="ORF">HNR10_000521</name>
</gene>
<sequence>MRALDLPRRIRYADPDTSGLVCGADPQHVRIARRWAMQATRTTPCLAHPLVVSLAELHTNALKHSASGLLSGRVRIEIERRERLFLLRVTDEGARPGGGITVPEVRAGAGVEKREPALAEGGYGLALVDAMALYWDFTGGEGGPVTVRAAFDRSGRPRPRP</sequence>
<dbReference type="GO" id="GO:0004674">
    <property type="term" value="F:protein serine/threonine kinase activity"/>
    <property type="evidence" value="ECO:0007669"/>
    <property type="project" value="UniProtKB-KW"/>
</dbReference>
<dbReference type="CDD" id="cd16936">
    <property type="entry name" value="HATPase_RsbW-like"/>
    <property type="match status" value="1"/>
</dbReference>
<dbReference type="PANTHER" id="PTHR35526">
    <property type="entry name" value="ANTI-SIGMA-F FACTOR RSBW-RELATED"/>
    <property type="match status" value="1"/>
</dbReference>
<dbReference type="Proteomes" id="UP000572051">
    <property type="component" value="Unassembled WGS sequence"/>
</dbReference>